<organism evidence="1 2">
    <name type="scientific">Gordonia phage Bantam</name>
    <dbReference type="NCBI Taxonomy" id="1887641"/>
    <lineage>
        <taxon>Viruses</taxon>
        <taxon>Duplodnaviria</taxon>
        <taxon>Heunggongvirae</taxon>
        <taxon>Uroviricota</taxon>
        <taxon>Caudoviricetes</taxon>
        <taxon>Bantamvirus</taxon>
        <taxon>Bantamvirus bantam</taxon>
    </lineage>
</organism>
<name>A0A1B3AYI7_9CAUD</name>
<dbReference type="SUPFAM" id="SSF53474">
    <property type="entry name" value="alpha/beta-Hydrolases"/>
    <property type="match status" value="1"/>
</dbReference>
<dbReference type="GeneID" id="29080395"/>
<dbReference type="Proteomes" id="UP000202170">
    <property type="component" value="Segment"/>
</dbReference>
<reference evidence="2" key="1">
    <citation type="submission" date="2016-07" db="EMBL/GenBank/DDBJ databases">
        <authorList>
            <person name="Florea S."/>
            <person name="Webb J.S."/>
            <person name="Jaromczyk J."/>
            <person name="Schardl C.L."/>
        </authorList>
    </citation>
    <scope>NUCLEOTIDE SEQUENCE [LARGE SCALE GENOMIC DNA]</scope>
</reference>
<proteinExistence type="predicted"/>
<dbReference type="KEGG" id="vg:29080395"/>
<dbReference type="InterPro" id="IPR029058">
    <property type="entry name" value="AB_hydrolase_fold"/>
</dbReference>
<dbReference type="RefSeq" id="YP_009287599.1">
    <property type="nucleotide sequence ID" value="NC_031074.1"/>
</dbReference>
<dbReference type="OrthoDB" id="7052at10239"/>
<keyword evidence="2" id="KW-1185">Reference proteome</keyword>
<gene>
    <name evidence="1" type="primary">131</name>
    <name evidence="1" type="ORF">SEA_BANTAM_131</name>
</gene>
<sequence length="240" mass="26381">MKIRVIRIRGIGEPTEGRTMLHSVTAALPQDRYEFVDLDWAAQYGPVGAKGMLGSDYETALNEGLARLLYLLAEKPAVIIGYSGGAHLAHKAAFLGHPNIVAAGFVADPAQPRGLANAGFGITGEHLPIARDLPTRWIYNPRDIICCAPADSPLRTISDVTGKFGVYNFSAWGWDIIDRLKTGRWQTFAKHIFADPGYQLERYNLAIQGAGGYLGRFEHETAYLTGRTRQLAIWIQAVTQ</sequence>
<evidence type="ECO:0000313" key="1">
    <source>
        <dbReference type="EMBL" id="AOE43820.1"/>
    </source>
</evidence>
<evidence type="ECO:0000313" key="2">
    <source>
        <dbReference type="Proteomes" id="UP000202170"/>
    </source>
</evidence>
<dbReference type="Gene3D" id="3.40.50.1820">
    <property type="entry name" value="alpha/beta hydrolase"/>
    <property type="match status" value="1"/>
</dbReference>
<accession>A0A1B3AYI7</accession>
<dbReference type="EMBL" id="KX557272">
    <property type="protein sequence ID" value="AOE43820.1"/>
    <property type="molecule type" value="Genomic_DNA"/>
</dbReference>
<protein>
    <submittedName>
        <fullName evidence="1">Lysin B</fullName>
    </submittedName>
</protein>